<keyword evidence="13" id="KW-0103">Bromodomain</keyword>
<dbReference type="PANTHER" id="PTHR23069:SF0">
    <property type="entry name" value="TAT-BINDING HOMOLOG 7"/>
    <property type="match status" value="1"/>
</dbReference>
<dbReference type="InterPro" id="IPR036427">
    <property type="entry name" value="Bromodomain-like_sf"/>
</dbReference>
<evidence type="ECO:0000259" key="17">
    <source>
        <dbReference type="SMART" id="SM00382"/>
    </source>
</evidence>
<dbReference type="Pfam" id="PF00004">
    <property type="entry name" value="AAA"/>
    <property type="match status" value="1"/>
</dbReference>
<feature type="compositionally biased region" description="Basic and acidic residues" evidence="16">
    <location>
        <begin position="777"/>
        <end position="797"/>
    </location>
</feature>
<dbReference type="Pfam" id="PF00464">
    <property type="entry name" value="SHMT"/>
    <property type="match status" value="1"/>
</dbReference>
<dbReference type="FunFam" id="3.40.640.10:FF:000050">
    <property type="entry name" value="Serine hydroxymethyltransferase"/>
    <property type="match status" value="1"/>
</dbReference>
<keyword evidence="7 15" id="KW-0554">One-carbon metabolism</keyword>
<feature type="compositionally biased region" description="Acidic residues" evidence="16">
    <location>
        <begin position="740"/>
        <end position="750"/>
    </location>
</feature>
<dbReference type="HAMAP" id="MF_00051">
    <property type="entry name" value="SHMT"/>
    <property type="match status" value="1"/>
</dbReference>
<feature type="compositionally biased region" description="Low complexity" evidence="16">
    <location>
        <begin position="1597"/>
        <end position="1609"/>
    </location>
</feature>
<keyword evidence="14" id="KW-0539">Nucleus</keyword>
<feature type="compositionally biased region" description="Polar residues" evidence="16">
    <location>
        <begin position="1723"/>
        <end position="1739"/>
    </location>
</feature>
<feature type="region of interest" description="Disordered" evidence="16">
    <location>
        <begin position="2077"/>
        <end position="2172"/>
    </location>
</feature>
<dbReference type="InterPro" id="IPR003959">
    <property type="entry name" value="ATPase_AAA_core"/>
</dbReference>
<dbReference type="GO" id="GO:0005524">
    <property type="term" value="F:ATP binding"/>
    <property type="evidence" value="ECO:0007669"/>
    <property type="project" value="UniProtKB-KW"/>
</dbReference>
<dbReference type="GO" id="GO:0035999">
    <property type="term" value="P:tetrahydrofolate interconversion"/>
    <property type="evidence" value="ECO:0007669"/>
    <property type="project" value="UniProtKB-UniPathway"/>
</dbReference>
<dbReference type="NCBIfam" id="NF000586">
    <property type="entry name" value="PRK00011.1"/>
    <property type="match status" value="1"/>
</dbReference>
<keyword evidence="19" id="KW-1185">Reference proteome</keyword>
<dbReference type="GO" id="GO:0045815">
    <property type="term" value="P:transcription initiation-coupled chromatin remodeling"/>
    <property type="evidence" value="ECO:0007669"/>
    <property type="project" value="TreeGrafter"/>
</dbReference>
<keyword evidence="11" id="KW-0067">ATP-binding</keyword>
<dbReference type="GO" id="GO:0019264">
    <property type="term" value="P:glycine biosynthetic process from serine"/>
    <property type="evidence" value="ECO:0007669"/>
    <property type="project" value="InterPro"/>
</dbReference>
<proteinExistence type="inferred from homology"/>
<dbReference type="Pfam" id="PF17862">
    <property type="entry name" value="AAA_lid_3"/>
    <property type="match status" value="1"/>
</dbReference>
<feature type="compositionally biased region" description="Low complexity" evidence="16">
    <location>
        <begin position="1836"/>
        <end position="1851"/>
    </location>
</feature>
<evidence type="ECO:0000256" key="13">
    <source>
        <dbReference type="ARBA" id="ARBA00023117"/>
    </source>
</evidence>
<feature type="region of interest" description="Disordered" evidence="16">
    <location>
        <begin position="1696"/>
        <end position="1784"/>
    </location>
</feature>
<feature type="compositionally biased region" description="Polar residues" evidence="16">
    <location>
        <begin position="1891"/>
        <end position="1903"/>
    </location>
</feature>
<feature type="compositionally biased region" description="Polar residues" evidence="16">
    <location>
        <begin position="763"/>
        <end position="773"/>
    </location>
</feature>
<feature type="region of interest" description="Disordered" evidence="16">
    <location>
        <begin position="556"/>
        <end position="583"/>
    </location>
</feature>
<feature type="compositionally biased region" description="Pro residues" evidence="16">
    <location>
        <begin position="863"/>
        <end position="876"/>
    </location>
</feature>
<feature type="region of interest" description="Disordered" evidence="16">
    <location>
        <begin position="1802"/>
        <end position="1924"/>
    </location>
</feature>
<evidence type="ECO:0000256" key="3">
    <source>
        <dbReference type="ARBA" id="ARBA00004123"/>
    </source>
</evidence>
<evidence type="ECO:0000313" key="18">
    <source>
        <dbReference type="EMBL" id="KAF5352162.1"/>
    </source>
</evidence>
<evidence type="ECO:0000256" key="5">
    <source>
        <dbReference type="ARBA" id="ARBA00006376"/>
    </source>
</evidence>
<dbReference type="InterPro" id="IPR001085">
    <property type="entry name" value="Ser_HO-MeTrfase"/>
</dbReference>
<comment type="similarity">
    <text evidence="5 15">Belongs to the SHMT family.</text>
</comment>
<evidence type="ECO:0000256" key="15">
    <source>
        <dbReference type="RuleBase" id="RU000585"/>
    </source>
</evidence>
<comment type="cofactor">
    <cofactor evidence="2 15">
        <name>pyridoxal 5'-phosphate</name>
        <dbReference type="ChEBI" id="CHEBI:597326"/>
    </cofactor>
</comment>
<dbReference type="CDD" id="cd00378">
    <property type="entry name" value="SHMT"/>
    <property type="match status" value="1"/>
</dbReference>
<dbReference type="GO" id="GO:0004372">
    <property type="term" value="F:glycine hydroxymethyltransferase activity"/>
    <property type="evidence" value="ECO:0007669"/>
    <property type="project" value="UniProtKB-EC"/>
</dbReference>
<evidence type="ECO:0000256" key="2">
    <source>
        <dbReference type="ARBA" id="ARBA00001933"/>
    </source>
</evidence>
<comment type="pathway">
    <text evidence="4 15">One-carbon metabolism; tetrahydrofolate interconversion.</text>
</comment>
<evidence type="ECO:0000256" key="6">
    <source>
        <dbReference type="ARBA" id="ARBA00006914"/>
    </source>
</evidence>
<comment type="caution">
    <text evidence="18">The sequence shown here is derived from an EMBL/GenBank/DDBJ whole genome shotgun (WGS) entry which is preliminary data.</text>
</comment>
<dbReference type="InterPro" id="IPR041569">
    <property type="entry name" value="AAA_lid_3"/>
</dbReference>
<dbReference type="SUPFAM" id="SSF47370">
    <property type="entry name" value="Bromodomain"/>
    <property type="match status" value="1"/>
</dbReference>
<evidence type="ECO:0000256" key="10">
    <source>
        <dbReference type="ARBA" id="ARBA00022801"/>
    </source>
</evidence>
<dbReference type="SUPFAM" id="SSF53383">
    <property type="entry name" value="PLP-dependent transferases"/>
    <property type="match status" value="1"/>
</dbReference>
<dbReference type="Gene3D" id="3.90.1150.10">
    <property type="entry name" value="Aspartate Aminotransferase, domain 1"/>
    <property type="match status" value="1"/>
</dbReference>
<dbReference type="PROSITE" id="PS00674">
    <property type="entry name" value="AAA"/>
    <property type="match status" value="1"/>
</dbReference>
<feature type="compositionally biased region" description="Polar residues" evidence="16">
    <location>
        <begin position="1995"/>
        <end position="2004"/>
    </location>
</feature>
<dbReference type="FunFam" id="3.40.50.300:FF:000061">
    <property type="entry name" value="ATPase family, AAA domain-containing 2"/>
    <property type="match status" value="1"/>
</dbReference>
<dbReference type="InterPro" id="IPR003593">
    <property type="entry name" value="AAA+_ATPase"/>
</dbReference>
<feature type="compositionally biased region" description="Acidic residues" evidence="16">
    <location>
        <begin position="668"/>
        <end position="682"/>
    </location>
</feature>
<feature type="compositionally biased region" description="Basic and acidic residues" evidence="16">
    <location>
        <begin position="1696"/>
        <end position="1722"/>
    </location>
</feature>
<evidence type="ECO:0000256" key="11">
    <source>
        <dbReference type="ARBA" id="ARBA00022840"/>
    </source>
</evidence>
<dbReference type="GO" id="GO:0006334">
    <property type="term" value="P:nucleosome assembly"/>
    <property type="evidence" value="ECO:0007669"/>
    <property type="project" value="TreeGrafter"/>
</dbReference>
<evidence type="ECO:0000256" key="4">
    <source>
        <dbReference type="ARBA" id="ARBA00004777"/>
    </source>
</evidence>
<dbReference type="InterPro" id="IPR027417">
    <property type="entry name" value="P-loop_NTPase"/>
</dbReference>
<feature type="domain" description="AAA+ ATPase" evidence="17">
    <location>
        <begin position="1015"/>
        <end position="1156"/>
    </location>
</feature>
<feature type="compositionally biased region" description="Acidic residues" evidence="16">
    <location>
        <begin position="628"/>
        <end position="647"/>
    </location>
</feature>
<organism evidence="18 19">
    <name type="scientific">Tetrapyrgos nigripes</name>
    <dbReference type="NCBI Taxonomy" id="182062"/>
    <lineage>
        <taxon>Eukaryota</taxon>
        <taxon>Fungi</taxon>
        <taxon>Dikarya</taxon>
        <taxon>Basidiomycota</taxon>
        <taxon>Agaricomycotina</taxon>
        <taxon>Agaricomycetes</taxon>
        <taxon>Agaricomycetidae</taxon>
        <taxon>Agaricales</taxon>
        <taxon>Marasmiineae</taxon>
        <taxon>Marasmiaceae</taxon>
        <taxon>Tetrapyrgos</taxon>
    </lineage>
</organism>
<dbReference type="FunFam" id="3.40.50.300:FF:001218">
    <property type="entry name" value="AAA family ATPase, putative"/>
    <property type="match status" value="1"/>
</dbReference>
<feature type="region of interest" description="Disordered" evidence="16">
    <location>
        <begin position="598"/>
        <end position="929"/>
    </location>
</feature>
<dbReference type="InterPro" id="IPR039429">
    <property type="entry name" value="SHMT-like_dom"/>
</dbReference>
<dbReference type="PANTHER" id="PTHR23069">
    <property type="entry name" value="AAA DOMAIN-CONTAINING"/>
    <property type="match status" value="1"/>
</dbReference>
<evidence type="ECO:0000256" key="14">
    <source>
        <dbReference type="ARBA" id="ARBA00023242"/>
    </source>
</evidence>
<dbReference type="InterPro" id="IPR015424">
    <property type="entry name" value="PyrdxlP-dep_Trfase"/>
</dbReference>
<comment type="subcellular location">
    <subcellularLocation>
        <location evidence="3">Nucleus</location>
    </subcellularLocation>
</comment>
<feature type="region of interest" description="Disordered" evidence="16">
    <location>
        <begin position="1593"/>
        <end position="1616"/>
    </location>
</feature>
<dbReference type="PROSITE" id="PS00096">
    <property type="entry name" value="SHMT"/>
    <property type="match status" value="1"/>
</dbReference>
<evidence type="ECO:0000256" key="8">
    <source>
        <dbReference type="ARBA" id="ARBA00022679"/>
    </source>
</evidence>
<dbReference type="GO" id="GO:0016887">
    <property type="term" value="F:ATP hydrolysis activity"/>
    <property type="evidence" value="ECO:0007669"/>
    <property type="project" value="InterPro"/>
</dbReference>
<evidence type="ECO:0000256" key="16">
    <source>
        <dbReference type="SAM" id="MobiDB-lite"/>
    </source>
</evidence>
<dbReference type="Proteomes" id="UP000559256">
    <property type="component" value="Unassembled WGS sequence"/>
</dbReference>
<reference evidence="18 19" key="1">
    <citation type="journal article" date="2020" name="ISME J.">
        <title>Uncovering the hidden diversity of litter-decomposition mechanisms in mushroom-forming fungi.</title>
        <authorList>
            <person name="Floudas D."/>
            <person name="Bentzer J."/>
            <person name="Ahren D."/>
            <person name="Johansson T."/>
            <person name="Persson P."/>
            <person name="Tunlid A."/>
        </authorList>
    </citation>
    <scope>NUCLEOTIDE SEQUENCE [LARGE SCALE GENOMIC DNA]</scope>
    <source>
        <strain evidence="18 19">CBS 291.85</strain>
    </source>
</reference>
<dbReference type="InterPro" id="IPR015421">
    <property type="entry name" value="PyrdxlP-dep_Trfase_major"/>
</dbReference>
<dbReference type="Gene3D" id="3.40.50.300">
    <property type="entry name" value="P-loop containing nucleotide triphosphate hydrolases"/>
    <property type="match status" value="2"/>
</dbReference>
<dbReference type="EC" id="2.1.2.1" evidence="15"/>
<dbReference type="SUPFAM" id="SSF52540">
    <property type="entry name" value="P-loop containing nucleoside triphosphate hydrolases"/>
    <property type="match status" value="2"/>
</dbReference>
<name>A0A8H5D4L0_9AGAR</name>
<evidence type="ECO:0000256" key="12">
    <source>
        <dbReference type="ARBA" id="ARBA00022898"/>
    </source>
</evidence>
<keyword evidence="12 15" id="KW-0663">Pyridoxal phosphate</keyword>
<dbReference type="Gene3D" id="1.10.8.60">
    <property type="match status" value="1"/>
</dbReference>
<dbReference type="GO" id="GO:0003682">
    <property type="term" value="F:chromatin binding"/>
    <property type="evidence" value="ECO:0007669"/>
    <property type="project" value="TreeGrafter"/>
</dbReference>
<dbReference type="OrthoDB" id="5421at2759"/>
<protein>
    <recommendedName>
        <fullName evidence="15">Serine hydroxymethyltransferase</fullName>
        <ecNumber evidence="15">2.1.2.1</ecNumber>
    </recommendedName>
</protein>
<dbReference type="UniPathway" id="UPA00193"/>
<dbReference type="SMART" id="SM00382">
    <property type="entry name" value="AAA"/>
    <property type="match status" value="1"/>
</dbReference>
<comment type="similarity">
    <text evidence="6">Belongs to the AAA ATPase family.</text>
</comment>
<dbReference type="GO" id="GO:0042393">
    <property type="term" value="F:histone binding"/>
    <property type="evidence" value="ECO:0007669"/>
    <property type="project" value="TreeGrafter"/>
</dbReference>
<keyword evidence="8 15" id="KW-0808">Transferase</keyword>
<dbReference type="InterPro" id="IPR019798">
    <property type="entry name" value="Ser_HO-MeTrfase_PLP_BS"/>
</dbReference>
<dbReference type="GO" id="GO:0006337">
    <property type="term" value="P:nucleosome disassembly"/>
    <property type="evidence" value="ECO:0007669"/>
    <property type="project" value="TreeGrafter"/>
</dbReference>
<evidence type="ECO:0000256" key="7">
    <source>
        <dbReference type="ARBA" id="ARBA00022563"/>
    </source>
</evidence>
<dbReference type="Gene3D" id="1.20.920.10">
    <property type="entry name" value="Bromodomain-like"/>
    <property type="match status" value="1"/>
</dbReference>
<comment type="function">
    <text evidence="15">Interconversion of serine and glycine.</text>
</comment>
<dbReference type="GO" id="GO:0030170">
    <property type="term" value="F:pyridoxal phosphate binding"/>
    <property type="evidence" value="ECO:0007669"/>
    <property type="project" value="InterPro"/>
</dbReference>
<keyword evidence="10" id="KW-0378">Hydrolase</keyword>
<feature type="compositionally biased region" description="Polar residues" evidence="16">
    <location>
        <begin position="569"/>
        <end position="583"/>
    </location>
</feature>
<keyword evidence="9" id="KW-0547">Nucleotide-binding</keyword>
<evidence type="ECO:0000256" key="9">
    <source>
        <dbReference type="ARBA" id="ARBA00022741"/>
    </source>
</evidence>
<sequence>MLRNLTRSLSRTPISSVVAPSSSSFTLSHHLSLRVRTMASSTQDFNKMLYAPLSQIDPEVQNIIDKETWRQLTGLELIASENLTSLAVMEANGSILTNKYSEGLPGARYYGGNEYIDELENLCRVRALKAFNLDPAKWGVNVQPYSGSTANFAALTALIQPQDRLMGLGLPDGGHLTHGYYTAKKKMTASSIYFQSFPYAIHPETHLIDYAALSSQAKIFKPRMIICGASAYPRDWDYAELKKIAEREGAWLLCDMAHTSGLIAAQELKSPFEYCDVVTTTTHKTLRGPRAGLIFFRKDLEHAKDLEKRVNEAVFPACQGGPHNQTIAAIATALKQVADPAWKAYAKQVIANARTLGQALVEKGYKLQTGGSDNHLVLWDLRPIGLTGSKVEKLCDLMGITINKNAVSGDASAQVPGGIRLGTSALTSRGMVESDIKVVADFLHRAVQLSLTLQKEAGSKMLKDFVRVATTPEEGKVGHQEAKKLRDEVVEFASKWPLPGLRLSAPTANLATLKSPKLATGLTIQSYRAGTSLFLSSPPRLSIVLVVATDGDDDYMNSPSLGADEDSHQTTPNAQPHEISPTSAQKLTIKLPGMAAEGSGYSLRRSSRHSNASEGLAPSGSEYAMSIPDEDERAVKDEDEDEEDEDEKPVVIQSSRGRRLVRKSYVESDLDGDGEADEEVLEAMELFKTDNNVKPARSARHSARIKTRDDEEDVPLPRRTTRSSHSQATRHSSRNLPDFVVDESDQDNDSDEHGARRSGRYSLRNSRQNNSKAKSLPTRETREQRAARRENRRKQQEEQDIYIDEPSSVHSADADGSFDEAVHVTSDLDLEMEAPRERTPEEEPDNDGKPYAFRQRQRINYAIPPPLEELPKPPPKSRATGGARNNWNRRKGPGWSASGAELGKWMGLPGDDSDSDVPTRTPRKQPFAGLGGVFGGGVAGGGGGLLPGDLAAAGTPSNLGKITDHSLADADPLGVNVNVTFDEVGGLDEHIDSLKEMTLLPLLYPEVFQQFGVTPPRGVLFHGPPGTGKTLLARALAASCRSGGKQITFFMRKGADALSKWVGEAERQLRLLFEEARASQPSIIFFDEIDGLAPVRSSKQDQIHASIVSTLLALMDGMDGRGQVVVIGATNRPDAIDPALRRPGRFDREFYFPLPSLEAREKILTIMTKKWKEWGDEAGKERIQGLAKLTKGYGGADLRALCTEAALNAVQRKYPQIYKSNDRLLLQPDSISVGLRDFMISIKRLVPSSARSSSSAATPLPTQFVPLLSETVENVKEMINRVLPLEKKLTALEEAEFEDYDGEEGALEREMTLQSMETLRVHRPRLILHGPVGMGQGYVGAALLHHLEGYHIQSLELGTLMGDSTRTVEAAIVQLFVEAKRHQPSVIYIPSLVGWCAAVSETSRSTVRAMLDTLAPTDPILLLAIVDGGFSQLPRDVRAWFGPTKDNRVELKAPNASQREEFFNGLIEDLRRPPNQFADGMQRKKRVLEELPLAPPPEPRQPTAAEMAIQEETDQRTITLLKYRLGPVLTELKRKFKRFTKRATEEYDFSIQITPPAPQVIETITNTAEVQMNGTVEIMEQVQQQLIPHINGDVNGAQASTSPSAQAPVAPGPEPQPELYDMDLERMHTELYRGRYLTPGDFLADVQKIVHNAEVRVYEDMDRYHKAQAMLTATEVSLNEFDPVLKLECERMAVRERKRREEYKKKRQQEKGKEKEKSKENSAEATMNGTRRSARNNGLQPELAITDPVRLERRLKRQREGNSANGSRGGSESNMDEDDNGLGRDAKRSKLLDQQGMENYDELNIGATPPRPHNVRFATPNGQYYSPRYNHPPHPMQSMYPHHHQQPQSSHAGALQPGLYPGQAGPSAPMNPGYQGYPNAASPGFGPGYHQPQQPAYHQSQPGYHQPQPGYGASPGLHNNMSGFGQMGPMGQMAPFPIPGSAGPHTPTSHSRSGSGMPFNMASPAPMDQFTNPMMGGYGHGQGHLQEQGQGQGPNLFNSSMSSAMQMPNQNSMMIDGSVPPRPAGNGGFDPALLNPVPNSNVGMEVEASSSSYPFANGAGLSDTGNHRMSDISAIMNHSNDDNSLLSSNPTQQPQQHRLSPIPQQPQSERHSHSPAPVPEPSSADPVAQDTTEQTQTQTQTVDSPIVVDGEAAPEAEKQPTPIPIVIERTPTPLPDFHISDHLTQQLKDTLRDDTSSLTIEQLEQLRATSLGCVWRHRKEWDRDSCAKELQATVKDFLTEVGDGSEESDMDV</sequence>
<feature type="region of interest" description="Disordered" evidence="16">
    <location>
        <begin position="1938"/>
        <end position="2004"/>
    </location>
</feature>
<accession>A0A8H5D4L0</accession>
<comment type="catalytic activity">
    <reaction evidence="1 15">
        <text>(6R)-5,10-methylene-5,6,7,8-tetrahydrofolate + glycine + H2O = (6S)-5,6,7,8-tetrahydrofolate + L-serine</text>
        <dbReference type="Rhea" id="RHEA:15481"/>
        <dbReference type="ChEBI" id="CHEBI:15377"/>
        <dbReference type="ChEBI" id="CHEBI:15636"/>
        <dbReference type="ChEBI" id="CHEBI:33384"/>
        <dbReference type="ChEBI" id="CHEBI:57305"/>
        <dbReference type="ChEBI" id="CHEBI:57453"/>
        <dbReference type="EC" id="2.1.2.1"/>
    </reaction>
</comment>
<dbReference type="InterPro" id="IPR045199">
    <property type="entry name" value="ATAD2-like"/>
</dbReference>
<dbReference type="Gene3D" id="3.40.640.10">
    <property type="entry name" value="Type I PLP-dependent aspartate aminotransferase-like (Major domain)"/>
    <property type="match status" value="1"/>
</dbReference>
<dbReference type="GO" id="GO:0005634">
    <property type="term" value="C:nucleus"/>
    <property type="evidence" value="ECO:0007669"/>
    <property type="project" value="UniProtKB-SubCell"/>
</dbReference>
<evidence type="ECO:0000256" key="1">
    <source>
        <dbReference type="ARBA" id="ARBA00001528"/>
    </source>
</evidence>
<feature type="compositionally biased region" description="Low complexity" evidence="16">
    <location>
        <begin position="2129"/>
        <end position="2141"/>
    </location>
</feature>
<dbReference type="InterPro" id="IPR015422">
    <property type="entry name" value="PyrdxlP-dep_Trfase_small"/>
</dbReference>
<dbReference type="EMBL" id="JAACJM010000067">
    <property type="protein sequence ID" value="KAF5352162.1"/>
    <property type="molecule type" value="Genomic_DNA"/>
</dbReference>
<gene>
    <name evidence="18" type="ORF">D9758_009190</name>
</gene>
<feature type="compositionally biased region" description="Polar residues" evidence="16">
    <location>
        <begin position="1761"/>
        <end position="1773"/>
    </location>
</feature>
<dbReference type="InterPro" id="IPR003960">
    <property type="entry name" value="ATPase_AAA_CS"/>
</dbReference>
<evidence type="ECO:0000313" key="19">
    <source>
        <dbReference type="Proteomes" id="UP000559256"/>
    </source>
</evidence>